<dbReference type="PANTHER" id="PTHR42928:SF5">
    <property type="entry name" value="BLR1237 PROTEIN"/>
    <property type="match status" value="1"/>
</dbReference>
<gene>
    <name evidence="4" type="ORF">GXN74_13750</name>
</gene>
<dbReference type="InterPro" id="IPR042100">
    <property type="entry name" value="Bug_dom1"/>
</dbReference>
<protein>
    <submittedName>
        <fullName evidence="4">Tripartite tricarboxylate transporter substrate binding protein</fullName>
    </submittedName>
</protein>
<dbReference type="Gene3D" id="3.40.190.10">
    <property type="entry name" value="Periplasmic binding protein-like II"/>
    <property type="match status" value="1"/>
</dbReference>
<dbReference type="PANTHER" id="PTHR42928">
    <property type="entry name" value="TRICARBOXYLATE-BINDING PROTEIN"/>
    <property type="match status" value="1"/>
</dbReference>
<dbReference type="Proteomes" id="UP000461585">
    <property type="component" value="Unassembled WGS sequence"/>
</dbReference>
<comment type="caution">
    <text evidence="4">The sequence shown here is derived from an EMBL/GenBank/DDBJ whole genome shotgun (WGS) entry which is preliminary data.</text>
</comment>
<evidence type="ECO:0000256" key="3">
    <source>
        <dbReference type="SAM" id="SignalP"/>
    </source>
</evidence>
<dbReference type="AlphaFoldDB" id="A0A7X5HYE3"/>
<organism evidence="4 5">
    <name type="scientific">Anaerotalea alkaliphila</name>
    <dbReference type="NCBI Taxonomy" id="2662126"/>
    <lineage>
        <taxon>Bacteria</taxon>
        <taxon>Bacillati</taxon>
        <taxon>Bacillota</taxon>
        <taxon>Clostridia</taxon>
        <taxon>Eubacteriales</taxon>
        <taxon>Anaerotalea</taxon>
    </lineage>
</organism>
<proteinExistence type="inferred from homology"/>
<dbReference type="EMBL" id="JAAEEH010000062">
    <property type="protein sequence ID" value="NDL68801.1"/>
    <property type="molecule type" value="Genomic_DNA"/>
</dbReference>
<keyword evidence="3" id="KW-0732">Signal</keyword>
<sequence length="340" mass="35794">MKKTAAWIMTMVMAVGLFTACAPKTEAPSGSTETGSTETGSTEEGAGEYAWPVKTIELIVPASAGGDTDFNARTMAKYFEELTGVTVVVTNMTGGGGTIASSHVKESDPDGSVMFFGHTGQLIVNEVAGLADYGVEDFEIAAIPGIDKSTVFVVSASSGITNVAELAEASKEKPIIYGSELGGYTHLQGLIFGELTGTNLNTVDVGAAAEKITNLLGGRIDLMSIAYGAVQDYITTGEMVVIGQVSAERNPLLGDIPTIKEQGFDFAMDKPYIAAYPKGTDAELIANVSAAMEEVGKNPAYAKELEEGYKQPVSFLNSADATALLLELREDYMQYADKLK</sequence>
<keyword evidence="5" id="KW-1185">Reference proteome</keyword>
<dbReference type="Gene3D" id="3.40.190.150">
    <property type="entry name" value="Bordetella uptake gene, domain 1"/>
    <property type="match status" value="1"/>
</dbReference>
<dbReference type="Pfam" id="PF03401">
    <property type="entry name" value="TctC"/>
    <property type="match status" value="1"/>
</dbReference>
<feature type="chain" id="PRO_5031132268" evidence="3">
    <location>
        <begin position="23"/>
        <end position="340"/>
    </location>
</feature>
<accession>A0A7X5HYE3</accession>
<dbReference type="CDD" id="cd07012">
    <property type="entry name" value="PBP2_Bug_TTT"/>
    <property type="match status" value="1"/>
</dbReference>
<dbReference type="RefSeq" id="WP_162371517.1">
    <property type="nucleotide sequence ID" value="NZ_JAAEEH010000062.1"/>
</dbReference>
<reference evidence="4 5" key="1">
    <citation type="submission" date="2020-01" db="EMBL/GenBank/DDBJ databases">
        <title>Anaeroalcalibacter tamaniensis gen. nov., sp. nov., moderately halophilic strictly anaerobic fermenter bacterium from mud volcano of Taman peninsula.</title>
        <authorList>
            <person name="Frolova A."/>
            <person name="Merkel A.Y."/>
            <person name="Slobodkin A.I."/>
        </authorList>
    </citation>
    <scope>NUCLEOTIDE SEQUENCE [LARGE SCALE GENOMIC DNA]</scope>
    <source>
        <strain evidence="4 5">F-3ap</strain>
    </source>
</reference>
<evidence type="ECO:0000313" key="4">
    <source>
        <dbReference type="EMBL" id="NDL68801.1"/>
    </source>
</evidence>
<evidence type="ECO:0000313" key="5">
    <source>
        <dbReference type="Proteomes" id="UP000461585"/>
    </source>
</evidence>
<dbReference type="InterPro" id="IPR005064">
    <property type="entry name" value="BUG"/>
</dbReference>
<feature type="signal peptide" evidence="3">
    <location>
        <begin position="1"/>
        <end position="22"/>
    </location>
</feature>
<comment type="similarity">
    <text evidence="1">Belongs to the UPF0065 (bug) family.</text>
</comment>
<dbReference type="PIRSF" id="PIRSF017082">
    <property type="entry name" value="YflP"/>
    <property type="match status" value="1"/>
</dbReference>
<name>A0A7X5HYE3_9FIRM</name>
<evidence type="ECO:0000256" key="2">
    <source>
        <dbReference type="SAM" id="MobiDB-lite"/>
    </source>
</evidence>
<evidence type="ECO:0000256" key="1">
    <source>
        <dbReference type="ARBA" id="ARBA00006987"/>
    </source>
</evidence>
<dbReference type="SUPFAM" id="SSF53850">
    <property type="entry name" value="Periplasmic binding protein-like II"/>
    <property type="match status" value="1"/>
</dbReference>
<dbReference type="PROSITE" id="PS51257">
    <property type="entry name" value="PROKAR_LIPOPROTEIN"/>
    <property type="match status" value="1"/>
</dbReference>
<feature type="region of interest" description="Disordered" evidence="2">
    <location>
        <begin position="25"/>
        <end position="47"/>
    </location>
</feature>